<accession>A0A8R7QNQ8</accession>
<dbReference type="InterPro" id="IPR005174">
    <property type="entry name" value="KIB1-4_b-propeller"/>
</dbReference>
<reference evidence="3" key="1">
    <citation type="journal article" date="2013" name="Nature">
        <title>Draft genome of the wheat A-genome progenitor Triticum urartu.</title>
        <authorList>
            <person name="Ling H.Q."/>
            <person name="Zhao S."/>
            <person name="Liu D."/>
            <person name="Wang J."/>
            <person name="Sun H."/>
            <person name="Zhang C."/>
            <person name="Fan H."/>
            <person name="Li D."/>
            <person name="Dong L."/>
            <person name="Tao Y."/>
            <person name="Gao C."/>
            <person name="Wu H."/>
            <person name="Li Y."/>
            <person name="Cui Y."/>
            <person name="Guo X."/>
            <person name="Zheng S."/>
            <person name="Wang B."/>
            <person name="Yu K."/>
            <person name="Liang Q."/>
            <person name="Yang W."/>
            <person name="Lou X."/>
            <person name="Chen J."/>
            <person name="Feng M."/>
            <person name="Jian J."/>
            <person name="Zhang X."/>
            <person name="Luo G."/>
            <person name="Jiang Y."/>
            <person name="Liu J."/>
            <person name="Wang Z."/>
            <person name="Sha Y."/>
            <person name="Zhang B."/>
            <person name="Wu H."/>
            <person name="Tang D."/>
            <person name="Shen Q."/>
            <person name="Xue P."/>
            <person name="Zou S."/>
            <person name="Wang X."/>
            <person name="Liu X."/>
            <person name="Wang F."/>
            <person name="Yang Y."/>
            <person name="An X."/>
            <person name="Dong Z."/>
            <person name="Zhang K."/>
            <person name="Zhang X."/>
            <person name="Luo M.C."/>
            <person name="Dvorak J."/>
            <person name="Tong Y."/>
            <person name="Wang J."/>
            <person name="Yang H."/>
            <person name="Li Z."/>
            <person name="Wang D."/>
            <person name="Zhang A."/>
            <person name="Wang J."/>
        </authorList>
    </citation>
    <scope>NUCLEOTIDE SEQUENCE</scope>
    <source>
        <strain evidence="3">cv. G1812</strain>
    </source>
</reference>
<feature type="domain" description="KIB1-4 beta-propeller" evidence="1">
    <location>
        <begin position="1"/>
        <end position="94"/>
    </location>
</feature>
<keyword evidence="3" id="KW-1185">Reference proteome</keyword>
<dbReference type="PANTHER" id="PTHR33127:SF95">
    <property type="entry name" value="DUF295 DOMAIN-CONTAINING PROTEIN"/>
    <property type="match status" value="1"/>
</dbReference>
<dbReference type="Pfam" id="PF03478">
    <property type="entry name" value="Beta-prop_KIB1-4"/>
    <property type="match status" value="1"/>
</dbReference>
<reference evidence="2" key="3">
    <citation type="submission" date="2022-06" db="UniProtKB">
        <authorList>
            <consortium name="EnsemblPlants"/>
        </authorList>
    </citation>
    <scope>IDENTIFICATION</scope>
</reference>
<dbReference type="Gramene" id="TuG1812G0600000451.01.T01">
    <property type="protein sequence ID" value="TuG1812G0600000451.01.T01.cds309204"/>
    <property type="gene ID" value="TuG1812G0600000451.01"/>
</dbReference>
<protein>
    <recommendedName>
        <fullName evidence="1">KIB1-4 beta-propeller domain-containing protein</fullName>
    </recommendedName>
</protein>
<evidence type="ECO:0000259" key="1">
    <source>
        <dbReference type="Pfam" id="PF03478"/>
    </source>
</evidence>
<organism evidence="2 3">
    <name type="scientific">Triticum urartu</name>
    <name type="common">Red wild einkorn</name>
    <name type="synonym">Crithodium urartu</name>
    <dbReference type="NCBI Taxonomy" id="4572"/>
    <lineage>
        <taxon>Eukaryota</taxon>
        <taxon>Viridiplantae</taxon>
        <taxon>Streptophyta</taxon>
        <taxon>Embryophyta</taxon>
        <taxon>Tracheophyta</taxon>
        <taxon>Spermatophyta</taxon>
        <taxon>Magnoliopsida</taxon>
        <taxon>Liliopsida</taxon>
        <taxon>Poales</taxon>
        <taxon>Poaceae</taxon>
        <taxon>BOP clade</taxon>
        <taxon>Pooideae</taxon>
        <taxon>Triticodae</taxon>
        <taxon>Triticeae</taxon>
        <taxon>Triticinae</taxon>
        <taxon>Triticum</taxon>
    </lineage>
</organism>
<evidence type="ECO:0000313" key="2">
    <source>
        <dbReference type="EnsemblPlants" id="TuG1812G0600000451.01.T01.cds309204"/>
    </source>
</evidence>
<evidence type="ECO:0000313" key="3">
    <source>
        <dbReference type="Proteomes" id="UP000015106"/>
    </source>
</evidence>
<dbReference type="EnsemblPlants" id="TuG1812G0600000451.01.T01">
    <property type="protein sequence ID" value="TuG1812G0600000451.01.T01.cds309204"/>
    <property type="gene ID" value="TuG1812G0600000451.01"/>
</dbReference>
<name>A0A8R7QNQ8_TRIUA</name>
<proteinExistence type="predicted"/>
<reference evidence="2" key="2">
    <citation type="submission" date="2018-03" db="EMBL/GenBank/DDBJ databases">
        <title>The Triticum urartu genome reveals the dynamic nature of wheat genome evolution.</title>
        <authorList>
            <person name="Ling H."/>
            <person name="Ma B."/>
            <person name="Shi X."/>
            <person name="Liu H."/>
            <person name="Dong L."/>
            <person name="Sun H."/>
            <person name="Cao Y."/>
            <person name="Gao Q."/>
            <person name="Zheng S."/>
            <person name="Li Y."/>
            <person name="Yu Y."/>
            <person name="Du H."/>
            <person name="Qi M."/>
            <person name="Li Y."/>
            <person name="Yu H."/>
            <person name="Cui Y."/>
            <person name="Wang N."/>
            <person name="Chen C."/>
            <person name="Wu H."/>
            <person name="Zhao Y."/>
            <person name="Zhang J."/>
            <person name="Li Y."/>
            <person name="Zhou W."/>
            <person name="Zhang B."/>
            <person name="Hu W."/>
            <person name="Eijk M."/>
            <person name="Tang J."/>
            <person name="Witsenboer H."/>
            <person name="Zhao S."/>
            <person name="Li Z."/>
            <person name="Zhang A."/>
            <person name="Wang D."/>
            <person name="Liang C."/>
        </authorList>
    </citation>
    <scope>NUCLEOTIDE SEQUENCE [LARGE SCALE GENOMIC DNA]</scope>
    <source>
        <strain evidence="2">cv. G1812</strain>
    </source>
</reference>
<dbReference type="AlphaFoldDB" id="A0A8R7QNQ8"/>
<sequence>HLLESDGSVLFVGPVLAPQEPTDLYTITGFEVYRLDVEEARWIKVERLAADRALFVSEQSSFTVRASEIPGCMSNCIYFVGEVDYYSWVTWGVYSMEERKVLFQQPVGGSPGMYEAARWFLPAVL</sequence>
<dbReference type="PANTHER" id="PTHR33127">
    <property type="entry name" value="TRANSMEMBRANE PROTEIN"/>
    <property type="match status" value="1"/>
</dbReference>
<dbReference type="Proteomes" id="UP000015106">
    <property type="component" value="Chromosome 6"/>
</dbReference>